<evidence type="ECO:0000313" key="2">
    <source>
        <dbReference type="Proteomes" id="UP000027192"/>
    </source>
</evidence>
<dbReference type="STRING" id="1654360.EA58_21145"/>
<sequence>MMRFFAVVICADGGIVRNEQTGEVMNMEVGECSSRNEAIDQACHMFECRHVRNGVLRRNSNAGGLLVVDAQELVTI</sequence>
<comment type="caution">
    <text evidence="1">The sequence shown here is derived from an EMBL/GenBank/DDBJ whole genome shotgun (WGS) entry which is preliminary data.</text>
</comment>
<gene>
    <name evidence="1" type="ORF">EA58_21145</name>
</gene>
<accession>A0A066RH23</accession>
<dbReference type="RefSeq" id="WP_051642291.1">
    <property type="nucleotide sequence ID" value="NZ_JAGSGC010000024.1"/>
</dbReference>
<dbReference type="OrthoDB" id="5896142at2"/>
<dbReference type="EMBL" id="JMIB01000045">
    <property type="protein sequence ID" value="KDM89715.1"/>
    <property type="molecule type" value="Genomic_DNA"/>
</dbReference>
<organism evidence="1 2">
    <name type="scientific">Photobacterium galatheae</name>
    <dbReference type="NCBI Taxonomy" id="1654360"/>
    <lineage>
        <taxon>Bacteria</taxon>
        <taxon>Pseudomonadati</taxon>
        <taxon>Pseudomonadota</taxon>
        <taxon>Gammaproteobacteria</taxon>
        <taxon>Vibrionales</taxon>
        <taxon>Vibrionaceae</taxon>
        <taxon>Photobacterium</taxon>
    </lineage>
</organism>
<keyword evidence="2" id="KW-1185">Reference proteome</keyword>
<name>A0A066RH23_9GAMM</name>
<dbReference type="AlphaFoldDB" id="A0A066RH23"/>
<reference evidence="1 2" key="1">
    <citation type="submission" date="2014-04" db="EMBL/GenBank/DDBJ databases">
        <title>Draft genome sequence of Photobacterium halotolerans S2753: a solonamide, ngercheumicin and holomycin producer.</title>
        <authorList>
            <person name="Machado H.R."/>
            <person name="Gram L."/>
        </authorList>
    </citation>
    <scope>NUCLEOTIDE SEQUENCE [LARGE SCALE GENOMIC DNA]</scope>
    <source>
        <strain evidence="1 2">S2753</strain>
    </source>
</reference>
<protein>
    <submittedName>
        <fullName evidence="1">Uncharacterized protein</fullName>
    </submittedName>
</protein>
<dbReference type="Proteomes" id="UP000027192">
    <property type="component" value="Unassembled WGS sequence"/>
</dbReference>
<proteinExistence type="predicted"/>
<evidence type="ECO:0000313" key="1">
    <source>
        <dbReference type="EMBL" id="KDM89715.1"/>
    </source>
</evidence>